<feature type="compositionally biased region" description="Basic residues" evidence="1">
    <location>
        <begin position="1"/>
        <end position="12"/>
    </location>
</feature>
<dbReference type="EMBL" id="LT629766">
    <property type="protein sequence ID" value="SDS78150.1"/>
    <property type="molecule type" value="Genomic_DNA"/>
</dbReference>
<evidence type="ECO:0000256" key="1">
    <source>
        <dbReference type="SAM" id="MobiDB-lite"/>
    </source>
</evidence>
<sequence length="98" mass="11066">MPRSSSSRRKNKWQQAPRDLSDSVAGMRTSRSLPDGTWSVQTVKGNDSGKVYVCPGCGRDVSAASSHIVAWRQDAPHGIEIGVESRRHWHQRCFDRFR</sequence>
<gene>
    <name evidence="2" type="ORF">SAMN04489752_2500</name>
</gene>
<protein>
    <recommendedName>
        <fullName evidence="4">ATP/GTP-binding protein</fullName>
    </recommendedName>
</protein>
<dbReference type="Proteomes" id="UP000199597">
    <property type="component" value="Chromosome I"/>
</dbReference>
<accession>A0A1H1V0M9</accession>
<evidence type="ECO:0008006" key="4">
    <source>
        <dbReference type="Google" id="ProtNLM"/>
    </source>
</evidence>
<keyword evidence="3" id="KW-1185">Reference proteome</keyword>
<organism evidence="2 3">
    <name type="scientific">Brevibacterium siliguriense</name>
    <dbReference type="NCBI Taxonomy" id="1136497"/>
    <lineage>
        <taxon>Bacteria</taxon>
        <taxon>Bacillati</taxon>
        <taxon>Actinomycetota</taxon>
        <taxon>Actinomycetes</taxon>
        <taxon>Micrococcales</taxon>
        <taxon>Brevibacteriaceae</taxon>
        <taxon>Brevibacterium</taxon>
    </lineage>
</organism>
<evidence type="ECO:0000313" key="2">
    <source>
        <dbReference type="EMBL" id="SDS78150.1"/>
    </source>
</evidence>
<proteinExistence type="predicted"/>
<dbReference type="STRING" id="1136497.SAMN04489752_2500"/>
<feature type="region of interest" description="Disordered" evidence="1">
    <location>
        <begin position="1"/>
        <end position="41"/>
    </location>
</feature>
<dbReference type="AlphaFoldDB" id="A0A1H1V0M9"/>
<evidence type="ECO:0000313" key="3">
    <source>
        <dbReference type="Proteomes" id="UP000199597"/>
    </source>
</evidence>
<reference evidence="3" key="1">
    <citation type="submission" date="2016-10" db="EMBL/GenBank/DDBJ databases">
        <authorList>
            <person name="Varghese N."/>
            <person name="Submissions S."/>
        </authorList>
    </citation>
    <scope>NUCLEOTIDE SEQUENCE [LARGE SCALE GENOMIC DNA]</scope>
    <source>
        <strain evidence="3">DSM 23676</strain>
    </source>
</reference>
<name>A0A1H1V0M9_9MICO</name>